<dbReference type="Proteomes" id="UP000029707">
    <property type="component" value="Unassembled WGS sequence"/>
</dbReference>
<dbReference type="STRING" id="425400.LS65_01930"/>
<organism evidence="2 3">
    <name type="scientific">Helicobacter japonicus</name>
    <dbReference type="NCBI Taxonomy" id="425400"/>
    <lineage>
        <taxon>Bacteria</taxon>
        <taxon>Pseudomonadati</taxon>
        <taxon>Campylobacterota</taxon>
        <taxon>Epsilonproteobacteria</taxon>
        <taxon>Campylobacterales</taxon>
        <taxon>Helicobacteraceae</taxon>
        <taxon>Helicobacter</taxon>
    </lineage>
</organism>
<dbReference type="PANTHER" id="PTHR36919:SF2">
    <property type="entry name" value="BLL6627 PROTEIN"/>
    <property type="match status" value="1"/>
</dbReference>
<protein>
    <submittedName>
        <fullName evidence="2">DUF2147 domain-containing protein</fullName>
    </submittedName>
</protein>
<accession>A0A4U8TSL0</accession>
<proteinExistence type="predicted"/>
<name>A0A4U8TSL0_9HELI</name>
<dbReference type="Gene3D" id="2.40.128.520">
    <property type="match status" value="1"/>
</dbReference>
<dbReference type="EMBL" id="JRMQ02000005">
    <property type="protein sequence ID" value="TLE01968.1"/>
    <property type="molecule type" value="Genomic_DNA"/>
</dbReference>
<dbReference type="PANTHER" id="PTHR36919">
    <property type="entry name" value="BLR1215 PROTEIN"/>
    <property type="match status" value="1"/>
</dbReference>
<feature type="domain" description="DUF2147" evidence="1">
    <location>
        <begin position="23"/>
        <end position="139"/>
    </location>
</feature>
<dbReference type="AlphaFoldDB" id="A0A4U8TSL0"/>
<evidence type="ECO:0000259" key="1">
    <source>
        <dbReference type="Pfam" id="PF09917"/>
    </source>
</evidence>
<comment type="caution">
    <text evidence="2">The sequence shown here is derived from an EMBL/GenBank/DDBJ whole genome shotgun (WGS) entry which is preliminary data.</text>
</comment>
<sequence>MRIFSFILGFMFCGLCFGAELEGYYMTHKGEKGQQAIVEFFKQDNKYYAYGFANVDGSAPKKDVNNPNPALRERFDRGSVFVYNLVRDGKSDVFKDGKVYNFDTGKEYYAKITLKGNTLELRGSIDKSGIMGETKIWKKLSNEEVKPYLSQKPDFSIVEKSLKDIKP</sequence>
<dbReference type="Pfam" id="PF09917">
    <property type="entry name" value="DUF2147"/>
    <property type="match status" value="1"/>
</dbReference>
<evidence type="ECO:0000313" key="3">
    <source>
        <dbReference type="Proteomes" id="UP000029707"/>
    </source>
</evidence>
<evidence type="ECO:0000313" key="2">
    <source>
        <dbReference type="EMBL" id="TLE01968.1"/>
    </source>
</evidence>
<keyword evidence="3" id="KW-1185">Reference proteome</keyword>
<reference evidence="2 3" key="1">
    <citation type="journal article" date="2014" name="Genome Announc.">
        <title>Draft genome sequences of eight enterohepatic helicobacter species isolated from both laboratory and wild rodents.</title>
        <authorList>
            <person name="Sheh A."/>
            <person name="Shen Z."/>
            <person name="Fox J.G."/>
        </authorList>
    </citation>
    <scope>NUCLEOTIDE SEQUENCE [LARGE SCALE GENOMIC DNA]</scope>
    <source>
        <strain evidence="2 3">MIT 01-6451</strain>
    </source>
</reference>
<gene>
    <name evidence="2" type="ORF">LS65_005255</name>
</gene>
<dbReference type="RefSeq" id="WP_034360872.1">
    <property type="nucleotide sequence ID" value="NZ_CAJUDB010000003.1"/>
</dbReference>
<dbReference type="InterPro" id="IPR019223">
    <property type="entry name" value="DUF2147"/>
</dbReference>
<dbReference type="OrthoDB" id="5324495at2"/>